<name>A0A1G1V302_9BACT</name>
<accession>A0A1G1V302</accession>
<keyword evidence="5 8" id="KW-0812">Transmembrane</keyword>
<evidence type="ECO:0000256" key="4">
    <source>
        <dbReference type="ARBA" id="ARBA00022679"/>
    </source>
</evidence>
<feature type="transmembrane region" description="Helical" evidence="8">
    <location>
        <begin position="293"/>
        <end position="312"/>
    </location>
</feature>
<evidence type="ECO:0000313" key="10">
    <source>
        <dbReference type="Proteomes" id="UP000177967"/>
    </source>
</evidence>
<keyword evidence="3" id="KW-0328">Glycosyltransferase</keyword>
<feature type="transmembrane region" description="Helical" evidence="8">
    <location>
        <begin position="109"/>
        <end position="130"/>
    </location>
</feature>
<reference evidence="9 10" key="1">
    <citation type="journal article" date="2016" name="Nat. Commun.">
        <title>Thousands of microbial genomes shed light on interconnected biogeochemical processes in an aquifer system.</title>
        <authorList>
            <person name="Anantharaman K."/>
            <person name="Brown C.T."/>
            <person name="Hug L.A."/>
            <person name="Sharon I."/>
            <person name="Castelle C.J."/>
            <person name="Probst A.J."/>
            <person name="Thomas B.C."/>
            <person name="Singh A."/>
            <person name="Wilkins M.J."/>
            <person name="Karaoz U."/>
            <person name="Brodie E.L."/>
            <person name="Williams K.H."/>
            <person name="Hubbard S.S."/>
            <person name="Banfield J.F."/>
        </authorList>
    </citation>
    <scope>NUCLEOTIDE SEQUENCE [LARGE SCALE GENOMIC DNA]</scope>
</reference>
<gene>
    <name evidence="9" type="ORF">A2782_02825</name>
</gene>
<dbReference type="PANTHER" id="PTHR33908">
    <property type="entry name" value="MANNOSYLTRANSFERASE YKCB-RELATED"/>
    <property type="match status" value="1"/>
</dbReference>
<dbReference type="AlphaFoldDB" id="A0A1G1V302"/>
<dbReference type="InterPro" id="IPR050297">
    <property type="entry name" value="LipidA_mod_glycosyltrf_83"/>
</dbReference>
<dbReference type="EMBL" id="MHBW01000005">
    <property type="protein sequence ID" value="OGY09746.1"/>
    <property type="molecule type" value="Genomic_DNA"/>
</dbReference>
<feature type="transmembrane region" description="Helical" evidence="8">
    <location>
        <begin position="159"/>
        <end position="180"/>
    </location>
</feature>
<evidence type="ECO:0000256" key="6">
    <source>
        <dbReference type="ARBA" id="ARBA00022989"/>
    </source>
</evidence>
<comment type="caution">
    <text evidence="9">The sequence shown here is derived from an EMBL/GenBank/DDBJ whole genome shotgun (WGS) entry which is preliminary data.</text>
</comment>
<keyword evidence="6 8" id="KW-1133">Transmembrane helix</keyword>
<keyword evidence="4" id="KW-0808">Transferase</keyword>
<dbReference type="GO" id="GO:0005886">
    <property type="term" value="C:plasma membrane"/>
    <property type="evidence" value="ECO:0007669"/>
    <property type="project" value="UniProtKB-SubCell"/>
</dbReference>
<feature type="transmembrane region" description="Helical" evidence="8">
    <location>
        <begin position="319"/>
        <end position="340"/>
    </location>
</feature>
<evidence type="ECO:0000313" key="9">
    <source>
        <dbReference type="EMBL" id="OGY09746.1"/>
    </source>
</evidence>
<evidence type="ECO:0000256" key="7">
    <source>
        <dbReference type="ARBA" id="ARBA00023136"/>
    </source>
</evidence>
<evidence type="ECO:0000256" key="8">
    <source>
        <dbReference type="SAM" id="Phobius"/>
    </source>
</evidence>
<evidence type="ECO:0000256" key="5">
    <source>
        <dbReference type="ARBA" id="ARBA00022692"/>
    </source>
</evidence>
<comment type="subcellular location">
    <subcellularLocation>
        <location evidence="1">Cell membrane</location>
        <topology evidence="1">Multi-pass membrane protein</topology>
    </subcellularLocation>
</comment>
<evidence type="ECO:0008006" key="11">
    <source>
        <dbReference type="Google" id="ProtNLM"/>
    </source>
</evidence>
<feature type="transmembrane region" description="Helical" evidence="8">
    <location>
        <begin position="83"/>
        <end position="102"/>
    </location>
</feature>
<feature type="transmembrane region" description="Helical" evidence="8">
    <location>
        <begin position="268"/>
        <end position="287"/>
    </location>
</feature>
<feature type="transmembrane region" description="Helical" evidence="8">
    <location>
        <begin position="346"/>
        <end position="364"/>
    </location>
</feature>
<dbReference type="GO" id="GO:0016763">
    <property type="term" value="F:pentosyltransferase activity"/>
    <property type="evidence" value="ECO:0007669"/>
    <property type="project" value="TreeGrafter"/>
</dbReference>
<dbReference type="STRING" id="1797513.A2782_02825"/>
<keyword evidence="2" id="KW-1003">Cell membrane</keyword>
<evidence type="ECO:0000256" key="3">
    <source>
        <dbReference type="ARBA" id="ARBA00022676"/>
    </source>
</evidence>
<dbReference type="GO" id="GO:0009103">
    <property type="term" value="P:lipopolysaccharide biosynthetic process"/>
    <property type="evidence" value="ECO:0007669"/>
    <property type="project" value="UniProtKB-ARBA"/>
</dbReference>
<keyword evidence="7 8" id="KW-0472">Membrane</keyword>
<dbReference type="PANTHER" id="PTHR33908:SF11">
    <property type="entry name" value="MEMBRANE PROTEIN"/>
    <property type="match status" value="1"/>
</dbReference>
<evidence type="ECO:0000256" key="1">
    <source>
        <dbReference type="ARBA" id="ARBA00004651"/>
    </source>
</evidence>
<dbReference type="Proteomes" id="UP000177967">
    <property type="component" value="Unassembled WGS sequence"/>
</dbReference>
<evidence type="ECO:0000256" key="2">
    <source>
        <dbReference type="ARBA" id="ARBA00022475"/>
    </source>
</evidence>
<proteinExistence type="predicted"/>
<feature type="transmembrane region" description="Helical" evidence="8">
    <location>
        <begin position="136"/>
        <end position="152"/>
    </location>
</feature>
<sequence length="506" mass="56746">MLALLLVIFSAAYFLRVLYLPQQALTFGYDQARDAYSAQQILNGHLKIQGPPASTPGLNHGVLYYYFLAPGYLIGKGSPIVTAYWTALWNALTVFIVFILGWKMTKSRFSALLSAVLFGISFEAIQYAIWLSNPMMGVWLVPLIYLGLWTWVKEKKWWAPILCGLALGFSVQAEIFLVYHLPPILLWLFVGRKNVKRSDLFKFSGAFLLAISTMLLSEVKFGFQALKGISALLNVQDSVVLSRGLGDYIVLYLNQIGKVFAYSSYPGNVGYGGVLVLLIIIIALLNWNKKQTISWQPFLATWLFSHILVVSVGGTSTPFLNVGFAPAIALVIGISFTLWWKQGKRVLVLALMLLIFIGNSSRIVKENPHGQTIFSIQKDMTLKNQLAAIDYTYQAAGTKNFSINTITSPLWINIVWTYLYKWHGERSYGFVPAWHGQDQVGQLDTLVHIDEPSDTFFLIQEPLQGIPGLFVEDTLGQENGRSRVVEEKHFGQIVVQKRAREVVSAK</sequence>
<organism evidence="9 10">
    <name type="scientific">Candidatus Blackburnbacteria bacterium RIFCSPHIGHO2_01_FULL_43_15b</name>
    <dbReference type="NCBI Taxonomy" id="1797513"/>
    <lineage>
        <taxon>Bacteria</taxon>
        <taxon>Candidatus Blackburniibacteriota</taxon>
    </lineage>
</organism>
<protein>
    <recommendedName>
        <fullName evidence="11">Glycosyltransferase RgtA/B/C/D-like domain-containing protein</fullName>
    </recommendedName>
</protein>